<dbReference type="Gene3D" id="3.50.50.60">
    <property type="entry name" value="FAD/NAD(P)-binding domain"/>
    <property type="match status" value="2"/>
</dbReference>
<dbReference type="PANTHER" id="PTHR43539">
    <property type="entry name" value="FLAVIN-BINDING MONOOXYGENASE-LIKE PROTEIN (AFU_ORTHOLOGUE AFUA_4G09220)"/>
    <property type="match status" value="1"/>
</dbReference>
<reference evidence="3" key="1">
    <citation type="submission" date="2019-04" db="EMBL/GenBank/DDBJ databases">
        <title>Friends and foes A comparative genomics studyof 23 Aspergillus species from section Flavi.</title>
        <authorList>
            <consortium name="DOE Joint Genome Institute"/>
            <person name="Kjaerbolling I."/>
            <person name="Vesth T."/>
            <person name="Frisvad J.C."/>
            <person name="Nybo J.L."/>
            <person name="Theobald S."/>
            <person name="Kildgaard S."/>
            <person name="Isbrandt T."/>
            <person name="Kuo A."/>
            <person name="Sato A."/>
            <person name="Lyhne E.K."/>
            <person name="Kogle M.E."/>
            <person name="Wiebenga A."/>
            <person name="Kun R.S."/>
            <person name="Lubbers R.J."/>
            <person name="Makela M.R."/>
            <person name="Barry K."/>
            <person name="Chovatia M."/>
            <person name="Clum A."/>
            <person name="Daum C."/>
            <person name="Haridas S."/>
            <person name="He G."/>
            <person name="LaButti K."/>
            <person name="Lipzen A."/>
            <person name="Mondo S."/>
            <person name="Riley R."/>
            <person name="Salamov A."/>
            <person name="Simmons B.A."/>
            <person name="Magnuson J.K."/>
            <person name="Henrissat B."/>
            <person name="Mortensen U.H."/>
            <person name="Larsen T.O."/>
            <person name="Devries R.P."/>
            <person name="Grigoriev I.V."/>
            <person name="Machida M."/>
            <person name="Baker S.E."/>
            <person name="Andersen M.R."/>
        </authorList>
    </citation>
    <scope>NUCLEOTIDE SEQUENCE [LARGE SCALE GENOMIC DNA]</scope>
    <source>
        <strain evidence="3">IBT 14317</strain>
    </source>
</reference>
<keyword evidence="1" id="KW-0560">Oxidoreductase</keyword>
<dbReference type="PANTHER" id="PTHR43539:SF68">
    <property type="entry name" value="FLAVIN-BINDING MONOOXYGENASE-LIKE PROTEIN (AFU_ORTHOLOGUE AFUA_4G09220)"/>
    <property type="match status" value="1"/>
</dbReference>
<sequence length="583" mass="63755">MMAQQPLPAIPSGMIDPASMAGDEATKQARAVLKRLSAALADDDANALQGCFFDNQAYWKDQLALTYHLRTFNTPRIIAASLLETKTLRNVKGKITVKGAAIFFPATPTLQFIDCGIVFRTDSPGATCEGKVVLLPVRSDIWTVVWKVWILSTILKSLDLQPENEGLLQSPRKQLDGLASFDIDVFIIGGGNAAVALAARLKALGVESVMAERNPRPGDNWALRYDCMRFHIPTSFCDLPYMCYDPELQTPHLLARNELALQVRRYVETFNLNVLTANSKHLVLATGIGSQKPYLPTTVDSHLYQGISIHSAQYQNANQLAEKGAQSVLIVGSANTAFDVLEDCHAAGLHTTMVHSLGAYDMGVEAADRLFMTLPTCVDSQLACGLMTQFASQEPHRYNALAAAGFPVLDSRDPNVSLMHNLIERAGGHYVDVGGTKLLAEGKAGIKVGVEPVAFTTTGLRFSDGSSASPIKDVRDTAAQILVGDAPNHESENESKHFLGPREIASRLDATWGIDGEREIRGLWKRQSRVDNFWVMGGYTQQHRWHSRTLALQIKASLEDILPPAYRDTPSPAPVAPQRYPLL</sequence>
<dbReference type="InterPro" id="IPR023753">
    <property type="entry name" value="FAD/NAD-binding_dom"/>
</dbReference>
<dbReference type="EMBL" id="ML735247">
    <property type="protein sequence ID" value="KAE8391181.1"/>
    <property type="molecule type" value="Genomic_DNA"/>
</dbReference>
<dbReference type="InterPro" id="IPR050982">
    <property type="entry name" value="Auxin_biosynth/cation_transpt"/>
</dbReference>
<evidence type="ECO:0000259" key="2">
    <source>
        <dbReference type="Pfam" id="PF07992"/>
    </source>
</evidence>
<organism evidence="3">
    <name type="scientific">Petromyces alliaceus</name>
    <name type="common">Aspergillus alliaceus</name>
    <dbReference type="NCBI Taxonomy" id="209559"/>
    <lineage>
        <taxon>Eukaryota</taxon>
        <taxon>Fungi</taxon>
        <taxon>Dikarya</taxon>
        <taxon>Ascomycota</taxon>
        <taxon>Pezizomycotina</taxon>
        <taxon>Eurotiomycetes</taxon>
        <taxon>Eurotiomycetidae</taxon>
        <taxon>Eurotiales</taxon>
        <taxon>Aspergillaceae</taxon>
        <taxon>Aspergillus</taxon>
        <taxon>Aspergillus subgen. Circumdati</taxon>
    </lineage>
</organism>
<dbReference type="Pfam" id="PF07992">
    <property type="entry name" value="Pyr_redox_2"/>
    <property type="match status" value="1"/>
</dbReference>
<dbReference type="InterPro" id="IPR036188">
    <property type="entry name" value="FAD/NAD-bd_sf"/>
</dbReference>
<dbReference type="SUPFAM" id="SSF51905">
    <property type="entry name" value="FAD/NAD(P)-binding domain"/>
    <property type="match status" value="1"/>
</dbReference>
<evidence type="ECO:0000256" key="1">
    <source>
        <dbReference type="ARBA" id="ARBA00023002"/>
    </source>
</evidence>
<dbReference type="GO" id="GO:0050660">
    <property type="term" value="F:flavin adenine dinucleotide binding"/>
    <property type="evidence" value="ECO:0007669"/>
    <property type="project" value="TreeGrafter"/>
</dbReference>
<evidence type="ECO:0000313" key="3">
    <source>
        <dbReference type="EMBL" id="KAE8391181.1"/>
    </source>
</evidence>
<gene>
    <name evidence="3" type="ORF">BDV23DRAFT_171775</name>
</gene>
<name>A0A5N7CAK2_PETAA</name>
<feature type="domain" description="FAD/NAD(P)-binding" evidence="2">
    <location>
        <begin position="184"/>
        <end position="357"/>
    </location>
</feature>
<dbReference type="OrthoDB" id="74360at2759"/>
<dbReference type="GO" id="GO:0004497">
    <property type="term" value="F:monooxygenase activity"/>
    <property type="evidence" value="ECO:0007669"/>
    <property type="project" value="TreeGrafter"/>
</dbReference>
<proteinExistence type="predicted"/>
<protein>
    <submittedName>
        <fullName evidence="3">FAD/NAD(P)-binding domain-containing protein</fullName>
    </submittedName>
</protein>
<dbReference type="AlphaFoldDB" id="A0A5N7CAK2"/>
<accession>A0A5N7CAK2</accession>
<dbReference type="Proteomes" id="UP000326877">
    <property type="component" value="Unassembled WGS sequence"/>
</dbReference>